<keyword evidence="3" id="KW-1185">Reference proteome</keyword>
<gene>
    <name evidence="2" type="ORF">SLEP1_g36034</name>
</gene>
<dbReference type="EMBL" id="BPVZ01000073">
    <property type="protein sequence ID" value="GKV26799.1"/>
    <property type="molecule type" value="Genomic_DNA"/>
</dbReference>
<name>A0AAV5KQB4_9ROSI</name>
<evidence type="ECO:0000256" key="1">
    <source>
        <dbReference type="SAM" id="MobiDB-lite"/>
    </source>
</evidence>
<proteinExistence type="predicted"/>
<dbReference type="AlphaFoldDB" id="A0AAV5KQB4"/>
<organism evidence="2 3">
    <name type="scientific">Rubroshorea leprosula</name>
    <dbReference type="NCBI Taxonomy" id="152421"/>
    <lineage>
        <taxon>Eukaryota</taxon>
        <taxon>Viridiplantae</taxon>
        <taxon>Streptophyta</taxon>
        <taxon>Embryophyta</taxon>
        <taxon>Tracheophyta</taxon>
        <taxon>Spermatophyta</taxon>
        <taxon>Magnoliopsida</taxon>
        <taxon>eudicotyledons</taxon>
        <taxon>Gunneridae</taxon>
        <taxon>Pentapetalae</taxon>
        <taxon>rosids</taxon>
        <taxon>malvids</taxon>
        <taxon>Malvales</taxon>
        <taxon>Dipterocarpaceae</taxon>
        <taxon>Rubroshorea</taxon>
    </lineage>
</organism>
<protein>
    <submittedName>
        <fullName evidence="2">Uncharacterized protein</fullName>
    </submittedName>
</protein>
<feature type="region of interest" description="Disordered" evidence="1">
    <location>
        <begin position="1"/>
        <end position="20"/>
    </location>
</feature>
<evidence type="ECO:0000313" key="3">
    <source>
        <dbReference type="Proteomes" id="UP001054252"/>
    </source>
</evidence>
<reference evidence="2 3" key="1">
    <citation type="journal article" date="2021" name="Commun. Biol.">
        <title>The genome of Shorea leprosula (Dipterocarpaceae) highlights the ecological relevance of drought in aseasonal tropical rainforests.</title>
        <authorList>
            <person name="Ng K.K.S."/>
            <person name="Kobayashi M.J."/>
            <person name="Fawcett J.A."/>
            <person name="Hatakeyama M."/>
            <person name="Paape T."/>
            <person name="Ng C.H."/>
            <person name="Ang C.C."/>
            <person name="Tnah L.H."/>
            <person name="Lee C.T."/>
            <person name="Nishiyama T."/>
            <person name="Sese J."/>
            <person name="O'Brien M.J."/>
            <person name="Copetti D."/>
            <person name="Mohd Noor M.I."/>
            <person name="Ong R.C."/>
            <person name="Putra M."/>
            <person name="Sireger I.Z."/>
            <person name="Indrioko S."/>
            <person name="Kosugi Y."/>
            <person name="Izuno A."/>
            <person name="Isagi Y."/>
            <person name="Lee S.L."/>
            <person name="Shimizu K.K."/>
        </authorList>
    </citation>
    <scope>NUCLEOTIDE SEQUENCE [LARGE SCALE GENOMIC DNA]</scope>
    <source>
        <strain evidence="2">214</strain>
    </source>
</reference>
<dbReference type="Proteomes" id="UP001054252">
    <property type="component" value="Unassembled WGS sequence"/>
</dbReference>
<comment type="caution">
    <text evidence="2">The sequence shown here is derived from an EMBL/GenBank/DDBJ whole genome shotgun (WGS) entry which is preliminary data.</text>
</comment>
<sequence length="111" mass="12171">MKLVADRSSPKPPTSSSLKTGKKAWNFSFFLVQSQDLGLRILSLNPEKNPGSALLFLPCPSVLLGVNPSAFRVAREFPPADCRRLPSQPDPVLLAGILWYVDSPIKSEITH</sequence>
<evidence type="ECO:0000313" key="2">
    <source>
        <dbReference type="EMBL" id="GKV26799.1"/>
    </source>
</evidence>
<accession>A0AAV5KQB4</accession>